<keyword evidence="5 8" id="KW-1133">Transmembrane helix</keyword>
<evidence type="ECO:0000256" key="8">
    <source>
        <dbReference type="SAM" id="Phobius"/>
    </source>
</evidence>
<feature type="domain" description="Major facilitator superfamily (MFS) profile" evidence="9">
    <location>
        <begin position="29"/>
        <end position="423"/>
    </location>
</feature>
<dbReference type="AlphaFoldDB" id="A0A7X4KMC8"/>
<dbReference type="Gene3D" id="1.20.1250.20">
    <property type="entry name" value="MFS general substrate transporter like domains"/>
    <property type="match status" value="1"/>
</dbReference>
<accession>A0A7X4KMC8</accession>
<evidence type="ECO:0000259" key="9">
    <source>
        <dbReference type="PROSITE" id="PS50850"/>
    </source>
</evidence>
<evidence type="ECO:0000256" key="1">
    <source>
        <dbReference type="ARBA" id="ARBA00004651"/>
    </source>
</evidence>
<keyword evidence="2" id="KW-0813">Transport</keyword>
<feature type="transmembrane region" description="Helical" evidence="8">
    <location>
        <begin position="311"/>
        <end position="329"/>
    </location>
</feature>
<proteinExistence type="predicted"/>
<keyword evidence="3" id="KW-1003">Cell membrane</keyword>
<evidence type="ECO:0000256" key="6">
    <source>
        <dbReference type="ARBA" id="ARBA00023136"/>
    </source>
</evidence>
<sequence length="427" mass="44175">MHNTTPPATPSAPPARRKVPMLQPLRHRRYRLLWLSNLLSNLGTWTQTFAAAWLVASISHSTQATALVPAASYAPMLMFGLLAGVVADAVPRAKLLFAVNAFMALAAAGMAALAASGAASPAAVLALVFMMGSGSAFMWPAWQAAMSGLVQPDEVEAAASLNNLSFNFAAAAGPALGGALFVMVGAAPLFLFNALSFTGLLLVYLDWMRSGGKEDGQAQRPAAAGGITLQGLRTGLQAAWGSASFRRLLRHTVCIFGAAIAYTALLPLFVRDVLLREGGAFGSLMACVGGGAVLAAFVLPELRARFERRHLLAGAVAIFGAMLLILPLVRAWAVLMALSALGGVAWSTMVTSLNSAAQLSFPSALRARTLSVYLMAMALGQTGGSLLWGAAAELAGVPRAMALAGACLLLYALVLLRGAAGGRQCNL</sequence>
<evidence type="ECO:0000256" key="5">
    <source>
        <dbReference type="ARBA" id="ARBA00022989"/>
    </source>
</evidence>
<dbReference type="InterPro" id="IPR010290">
    <property type="entry name" value="TM_effector"/>
</dbReference>
<evidence type="ECO:0000256" key="7">
    <source>
        <dbReference type="SAM" id="MobiDB-lite"/>
    </source>
</evidence>
<protein>
    <submittedName>
        <fullName evidence="10">MFS transporter</fullName>
    </submittedName>
</protein>
<dbReference type="PROSITE" id="PS50850">
    <property type="entry name" value="MFS"/>
    <property type="match status" value="1"/>
</dbReference>
<dbReference type="Pfam" id="PF05977">
    <property type="entry name" value="MFS_3"/>
    <property type="match status" value="1"/>
</dbReference>
<feature type="transmembrane region" description="Helical" evidence="8">
    <location>
        <begin position="369"/>
        <end position="391"/>
    </location>
</feature>
<dbReference type="PANTHER" id="PTHR23513:SF11">
    <property type="entry name" value="STAPHYLOFERRIN A TRANSPORTER"/>
    <property type="match status" value="1"/>
</dbReference>
<feature type="region of interest" description="Disordered" evidence="7">
    <location>
        <begin position="1"/>
        <end position="20"/>
    </location>
</feature>
<reference evidence="10 11" key="1">
    <citation type="submission" date="2019-12" db="EMBL/GenBank/DDBJ databases">
        <title>Novel species isolated from a subtropical stream in China.</title>
        <authorList>
            <person name="Lu H."/>
        </authorList>
    </citation>
    <scope>NUCLEOTIDE SEQUENCE [LARGE SCALE GENOMIC DNA]</scope>
    <source>
        <strain evidence="10 11">FT127W</strain>
    </source>
</reference>
<evidence type="ECO:0000313" key="11">
    <source>
        <dbReference type="Proteomes" id="UP000450676"/>
    </source>
</evidence>
<name>A0A7X4KMC8_9BURK</name>
<keyword evidence="4 8" id="KW-0812">Transmembrane</keyword>
<comment type="caution">
    <text evidence="10">The sequence shown here is derived from an EMBL/GenBank/DDBJ whole genome shotgun (WGS) entry which is preliminary data.</text>
</comment>
<keyword evidence="11" id="KW-1185">Reference proteome</keyword>
<feature type="transmembrane region" description="Helical" evidence="8">
    <location>
        <begin position="281"/>
        <end position="299"/>
    </location>
</feature>
<feature type="transmembrane region" description="Helical" evidence="8">
    <location>
        <begin position="248"/>
        <end position="269"/>
    </location>
</feature>
<feature type="transmembrane region" description="Helical" evidence="8">
    <location>
        <begin position="335"/>
        <end position="357"/>
    </location>
</feature>
<dbReference type="GO" id="GO:0005886">
    <property type="term" value="C:plasma membrane"/>
    <property type="evidence" value="ECO:0007669"/>
    <property type="project" value="UniProtKB-SubCell"/>
</dbReference>
<evidence type="ECO:0000313" key="10">
    <source>
        <dbReference type="EMBL" id="MYN07690.1"/>
    </source>
</evidence>
<gene>
    <name evidence="10" type="ORF">GTP77_10070</name>
</gene>
<organism evidence="10 11">
    <name type="scientific">Pseudoduganella aquatica</name>
    <dbReference type="NCBI Taxonomy" id="2660641"/>
    <lineage>
        <taxon>Bacteria</taxon>
        <taxon>Pseudomonadati</taxon>
        <taxon>Pseudomonadota</taxon>
        <taxon>Betaproteobacteria</taxon>
        <taxon>Burkholderiales</taxon>
        <taxon>Oxalobacteraceae</taxon>
        <taxon>Telluria group</taxon>
        <taxon>Pseudoduganella</taxon>
    </lineage>
</organism>
<dbReference type="CDD" id="cd06173">
    <property type="entry name" value="MFS_MefA_like"/>
    <property type="match status" value="1"/>
</dbReference>
<dbReference type="Proteomes" id="UP000450676">
    <property type="component" value="Unassembled WGS sequence"/>
</dbReference>
<feature type="transmembrane region" description="Helical" evidence="8">
    <location>
        <begin position="190"/>
        <end position="207"/>
    </location>
</feature>
<feature type="transmembrane region" description="Helical" evidence="8">
    <location>
        <begin position="397"/>
        <end position="416"/>
    </location>
</feature>
<dbReference type="GO" id="GO:0022857">
    <property type="term" value="F:transmembrane transporter activity"/>
    <property type="evidence" value="ECO:0007669"/>
    <property type="project" value="InterPro"/>
</dbReference>
<evidence type="ECO:0000256" key="3">
    <source>
        <dbReference type="ARBA" id="ARBA00022475"/>
    </source>
</evidence>
<dbReference type="RefSeq" id="WP_161072027.1">
    <property type="nucleotide sequence ID" value="NZ_WWCU01000008.1"/>
</dbReference>
<dbReference type="SUPFAM" id="SSF103473">
    <property type="entry name" value="MFS general substrate transporter"/>
    <property type="match status" value="1"/>
</dbReference>
<feature type="transmembrane region" description="Helical" evidence="8">
    <location>
        <begin position="32"/>
        <end position="58"/>
    </location>
</feature>
<dbReference type="EMBL" id="WWCU01000008">
    <property type="protein sequence ID" value="MYN07690.1"/>
    <property type="molecule type" value="Genomic_DNA"/>
</dbReference>
<feature type="transmembrane region" description="Helical" evidence="8">
    <location>
        <begin position="70"/>
        <end position="90"/>
    </location>
</feature>
<evidence type="ECO:0000256" key="4">
    <source>
        <dbReference type="ARBA" id="ARBA00022692"/>
    </source>
</evidence>
<dbReference type="InterPro" id="IPR036259">
    <property type="entry name" value="MFS_trans_sf"/>
</dbReference>
<keyword evidence="6 8" id="KW-0472">Membrane</keyword>
<comment type="subcellular location">
    <subcellularLocation>
        <location evidence="1">Cell membrane</location>
        <topology evidence="1">Multi-pass membrane protein</topology>
    </subcellularLocation>
</comment>
<evidence type="ECO:0000256" key="2">
    <source>
        <dbReference type="ARBA" id="ARBA00022448"/>
    </source>
</evidence>
<dbReference type="InterPro" id="IPR020846">
    <property type="entry name" value="MFS_dom"/>
</dbReference>
<dbReference type="PANTHER" id="PTHR23513">
    <property type="entry name" value="INTEGRAL MEMBRANE EFFLUX PROTEIN-RELATED"/>
    <property type="match status" value="1"/>
</dbReference>